<evidence type="ECO:0000313" key="9">
    <source>
        <dbReference type="EMBL" id="GHI33078.1"/>
    </source>
</evidence>
<evidence type="ECO:0000256" key="1">
    <source>
        <dbReference type="ARBA" id="ARBA00005820"/>
    </source>
</evidence>
<dbReference type="InterPro" id="IPR016032">
    <property type="entry name" value="Sig_transdc_resp-reg_C-effctor"/>
</dbReference>
<name>A0ABQ3Q724_9ACTN</name>
<evidence type="ECO:0000313" key="10">
    <source>
        <dbReference type="Proteomes" id="UP001052655"/>
    </source>
</evidence>
<dbReference type="Proteomes" id="UP001052655">
    <property type="component" value="Unassembled WGS sequence"/>
</dbReference>
<sequence>MLPGERGPTCGRALRGVRRAQRLAEPGGPRLRHGPARLPAPGGHLVRLVTERGEHLDLGFLPVPYGTVRAVSFDPYALNPYALNPYALNPDAFDPYAFGCVDDFLHHPRIPVRHPRGRPCHRPRPRRPRPARPPAGAAARRATAQASLTVVTRTRRSRGPLKPVPWLRPAAPPAAGPAPRHGCVPVLDLVLDLVFVLAVGGSGARRRATVRAPERDDRTPGGGERAAAVPVTPDRSGCPARRSPRYGARTTDAYGARGAAMPTSVTTSRPTATPLGHQERRVLTAVGCGLRDDEIATALGLSEDAVAEHLARVLAKRGLRDRAAAIVHAFDCGLAVPGRGPRTRPVRAAPRAGAARTPGATLRLSLLGPLRAWRDGRPLDLGHLRQQAVLAALALAAGRSLSRRELLADVWGMESPAANVVPVYVYRLRKALRAGDAADPVIEHGLRGYRLAPGAVDVDVARLESRITGIAEAERAGDLPEAVRRCALALELFREEPLAGLPGPLAELERLRLAERGIALAQRKATWQLRLGQDAEAIAELFALSAAHPHHEPSAALLMRALHRNGRQADALTVFERARRLLADDLGVPPSPLLWRAHRTILRGDGAGPVP</sequence>
<dbReference type="CDD" id="cd15831">
    <property type="entry name" value="BTAD"/>
    <property type="match status" value="1"/>
</dbReference>
<dbReference type="SMART" id="SM00862">
    <property type="entry name" value="Trans_reg_C"/>
    <property type="match status" value="1"/>
</dbReference>
<feature type="region of interest" description="Disordered" evidence="7">
    <location>
        <begin position="204"/>
        <end position="248"/>
    </location>
</feature>
<dbReference type="InterPro" id="IPR005158">
    <property type="entry name" value="BTAD"/>
</dbReference>
<dbReference type="Gene3D" id="1.10.10.10">
    <property type="entry name" value="Winged helix-like DNA-binding domain superfamily/Winged helix DNA-binding domain"/>
    <property type="match status" value="2"/>
</dbReference>
<proteinExistence type="inferred from homology"/>
<protein>
    <recommendedName>
        <fullName evidence="8">OmpR/PhoB-type domain-containing protein</fullName>
    </recommendedName>
</protein>
<dbReference type="PROSITE" id="PS51755">
    <property type="entry name" value="OMPR_PHOB"/>
    <property type="match status" value="1"/>
</dbReference>
<dbReference type="InterPro" id="IPR051677">
    <property type="entry name" value="AfsR-DnrI-RedD_regulator"/>
</dbReference>
<keyword evidence="10" id="KW-1185">Reference proteome</keyword>
<dbReference type="Gene3D" id="1.25.40.10">
    <property type="entry name" value="Tetratricopeptide repeat domain"/>
    <property type="match status" value="1"/>
</dbReference>
<evidence type="ECO:0000256" key="5">
    <source>
        <dbReference type="ARBA" id="ARBA00023163"/>
    </source>
</evidence>
<dbReference type="PANTHER" id="PTHR35807:SF1">
    <property type="entry name" value="TRANSCRIPTIONAL REGULATOR REDD"/>
    <property type="match status" value="1"/>
</dbReference>
<evidence type="ECO:0000256" key="7">
    <source>
        <dbReference type="SAM" id="MobiDB-lite"/>
    </source>
</evidence>
<dbReference type="InterPro" id="IPR036388">
    <property type="entry name" value="WH-like_DNA-bd_sf"/>
</dbReference>
<dbReference type="SUPFAM" id="SSF46894">
    <property type="entry name" value="C-terminal effector domain of the bipartite response regulators"/>
    <property type="match status" value="2"/>
</dbReference>
<feature type="domain" description="OmpR/PhoB-type" evidence="8">
    <location>
        <begin position="352"/>
        <end position="453"/>
    </location>
</feature>
<dbReference type="Pfam" id="PF00196">
    <property type="entry name" value="GerE"/>
    <property type="match status" value="1"/>
</dbReference>
<dbReference type="SMART" id="SM01043">
    <property type="entry name" value="BTAD"/>
    <property type="match status" value="1"/>
</dbReference>
<gene>
    <name evidence="9" type="ORF">Sdagh_48080</name>
</gene>
<evidence type="ECO:0000259" key="8">
    <source>
        <dbReference type="PROSITE" id="PS51755"/>
    </source>
</evidence>
<evidence type="ECO:0000256" key="2">
    <source>
        <dbReference type="ARBA" id="ARBA00023012"/>
    </source>
</evidence>
<feature type="region of interest" description="Disordered" evidence="7">
    <location>
        <begin position="114"/>
        <end position="179"/>
    </location>
</feature>
<reference evidence="9" key="1">
    <citation type="submission" date="2024-05" db="EMBL/GenBank/DDBJ databases">
        <title>Whole genome shotgun sequence of Streptomyces daghestanicus NBRC 12762.</title>
        <authorList>
            <person name="Komaki H."/>
            <person name="Tamura T."/>
        </authorList>
    </citation>
    <scope>NUCLEOTIDE SEQUENCE</scope>
    <source>
        <strain evidence="9">NBRC 12762</strain>
    </source>
</reference>
<dbReference type="PANTHER" id="PTHR35807">
    <property type="entry name" value="TRANSCRIPTIONAL REGULATOR REDD-RELATED"/>
    <property type="match status" value="1"/>
</dbReference>
<comment type="caution">
    <text evidence="9">The sequence shown here is derived from an EMBL/GenBank/DDBJ whole genome shotgun (WGS) entry which is preliminary data.</text>
</comment>
<dbReference type="InterPro" id="IPR011990">
    <property type="entry name" value="TPR-like_helical_dom_sf"/>
</dbReference>
<feature type="compositionally biased region" description="Basic residues" evidence="7">
    <location>
        <begin position="114"/>
        <end position="130"/>
    </location>
</feature>
<dbReference type="EMBL" id="BNDX01000011">
    <property type="protein sequence ID" value="GHI33078.1"/>
    <property type="molecule type" value="Genomic_DNA"/>
</dbReference>
<keyword evidence="4 6" id="KW-0238">DNA-binding</keyword>
<dbReference type="InterPro" id="IPR001867">
    <property type="entry name" value="OmpR/PhoB-type_DNA-bd"/>
</dbReference>
<comment type="similarity">
    <text evidence="1">Belongs to the AfsR/DnrI/RedD regulatory family.</text>
</comment>
<dbReference type="SMART" id="SM00421">
    <property type="entry name" value="HTH_LUXR"/>
    <property type="match status" value="1"/>
</dbReference>
<accession>A0ABQ3Q724</accession>
<organism evidence="9 10">
    <name type="scientific">Streptomyces daghestanicus</name>
    <dbReference type="NCBI Taxonomy" id="66885"/>
    <lineage>
        <taxon>Bacteria</taxon>
        <taxon>Bacillati</taxon>
        <taxon>Actinomycetota</taxon>
        <taxon>Actinomycetes</taxon>
        <taxon>Kitasatosporales</taxon>
        <taxon>Streptomycetaceae</taxon>
        <taxon>Streptomyces</taxon>
    </lineage>
</organism>
<dbReference type="SUPFAM" id="SSF48452">
    <property type="entry name" value="TPR-like"/>
    <property type="match status" value="1"/>
</dbReference>
<dbReference type="Pfam" id="PF00486">
    <property type="entry name" value="Trans_reg_C"/>
    <property type="match status" value="1"/>
</dbReference>
<evidence type="ECO:0000256" key="4">
    <source>
        <dbReference type="ARBA" id="ARBA00023125"/>
    </source>
</evidence>
<dbReference type="InterPro" id="IPR000792">
    <property type="entry name" value="Tscrpt_reg_LuxR_C"/>
</dbReference>
<keyword evidence="2" id="KW-0902">Two-component regulatory system</keyword>
<evidence type="ECO:0000256" key="6">
    <source>
        <dbReference type="PROSITE-ProRule" id="PRU01091"/>
    </source>
</evidence>
<keyword evidence="5" id="KW-0804">Transcription</keyword>
<dbReference type="Pfam" id="PF03704">
    <property type="entry name" value="BTAD"/>
    <property type="match status" value="1"/>
</dbReference>
<feature type="DNA-binding region" description="OmpR/PhoB-type" evidence="6">
    <location>
        <begin position="352"/>
        <end position="453"/>
    </location>
</feature>
<evidence type="ECO:0000256" key="3">
    <source>
        <dbReference type="ARBA" id="ARBA00023015"/>
    </source>
</evidence>
<keyword evidence="3" id="KW-0805">Transcription regulation</keyword>